<reference evidence="9 10" key="1">
    <citation type="submission" date="2018-06" db="EMBL/GenBank/DDBJ databases">
        <authorList>
            <consortium name="Pathogen Informatics"/>
            <person name="Doyle S."/>
        </authorList>
    </citation>
    <scope>NUCLEOTIDE SEQUENCE [LARGE SCALE GENOMIC DNA]</scope>
    <source>
        <strain evidence="9 10">NCTC10786</strain>
    </source>
</reference>
<comment type="subcellular location">
    <subcellularLocation>
        <location evidence="1">Cell inner membrane</location>
        <topology evidence="1">Multi-pass membrane protein</topology>
    </subcellularLocation>
</comment>
<dbReference type="Pfam" id="PF03222">
    <property type="entry name" value="Trp_Tyr_perm"/>
    <property type="match status" value="1"/>
</dbReference>
<evidence type="ECO:0000256" key="6">
    <source>
        <dbReference type="ARBA" id="ARBA00022989"/>
    </source>
</evidence>
<name>A0A2X2XU38_CITKO</name>
<feature type="transmembrane region" description="Helical" evidence="8">
    <location>
        <begin position="46"/>
        <end position="64"/>
    </location>
</feature>
<proteinExistence type="predicted"/>
<keyword evidence="7 8" id="KW-0472">Membrane</keyword>
<evidence type="ECO:0000256" key="4">
    <source>
        <dbReference type="ARBA" id="ARBA00022519"/>
    </source>
</evidence>
<evidence type="ECO:0000256" key="3">
    <source>
        <dbReference type="ARBA" id="ARBA00022475"/>
    </source>
</evidence>
<evidence type="ECO:0000256" key="2">
    <source>
        <dbReference type="ARBA" id="ARBA00022448"/>
    </source>
</evidence>
<evidence type="ECO:0000313" key="9">
    <source>
        <dbReference type="EMBL" id="SQB29309.1"/>
    </source>
</evidence>
<dbReference type="PANTHER" id="PTHR35334">
    <property type="entry name" value="SERINE TRANSPORTER"/>
    <property type="match status" value="1"/>
</dbReference>
<feature type="transmembrane region" description="Helical" evidence="8">
    <location>
        <begin position="20"/>
        <end position="40"/>
    </location>
</feature>
<keyword evidence="4" id="KW-0997">Cell inner membrane</keyword>
<dbReference type="InterPro" id="IPR018227">
    <property type="entry name" value="Amino_acid_transport_2"/>
</dbReference>
<evidence type="ECO:0000256" key="5">
    <source>
        <dbReference type="ARBA" id="ARBA00022692"/>
    </source>
</evidence>
<evidence type="ECO:0000256" key="8">
    <source>
        <dbReference type="SAM" id="Phobius"/>
    </source>
</evidence>
<keyword evidence="2" id="KW-0813">Transport</keyword>
<accession>A0A2X2XU38</accession>
<keyword evidence="6 8" id="KW-1133">Transmembrane helix</keyword>
<dbReference type="Proteomes" id="UP000251584">
    <property type="component" value="Unassembled WGS sequence"/>
</dbReference>
<dbReference type="GO" id="GO:0005886">
    <property type="term" value="C:plasma membrane"/>
    <property type="evidence" value="ECO:0007669"/>
    <property type="project" value="UniProtKB-SubCell"/>
</dbReference>
<dbReference type="GO" id="GO:0003333">
    <property type="term" value="P:amino acid transmembrane transport"/>
    <property type="evidence" value="ECO:0007669"/>
    <property type="project" value="InterPro"/>
</dbReference>
<dbReference type="PANTHER" id="PTHR35334:SF5">
    <property type="entry name" value="INNER MEMBRANE TRANSPORT PROTEIN YHJV"/>
    <property type="match status" value="1"/>
</dbReference>
<evidence type="ECO:0000313" key="10">
    <source>
        <dbReference type="Proteomes" id="UP000251584"/>
    </source>
</evidence>
<evidence type="ECO:0000256" key="1">
    <source>
        <dbReference type="ARBA" id="ARBA00004429"/>
    </source>
</evidence>
<dbReference type="EMBL" id="UAVY01000004">
    <property type="protein sequence ID" value="SQB29309.1"/>
    <property type="molecule type" value="Genomic_DNA"/>
</dbReference>
<keyword evidence="5 8" id="KW-0812">Transmembrane</keyword>
<dbReference type="AlphaFoldDB" id="A0A2X2XU38"/>
<organism evidence="9 10">
    <name type="scientific">Citrobacter koseri</name>
    <name type="common">Citrobacter diversus</name>
    <dbReference type="NCBI Taxonomy" id="545"/>
    <lineage>
        <taxon>Bacteria</taxon>
        <taxon>Pseudomonadati</taxon>
        <taxon>Pseudomonadota</taxon>
        <taxon>Gammaproteobacteria</taxon>
        <taxon>Enterobacterales</taxon>
        <taxon>Enterobacteriaceae</taxon>
        <taxon>Citrobacter</taxon>
    </lineage>
</organism>
<sequence length="103" mass="11688">MVNSEDAVIKHRIPFTTYDLGWVVLCIGMAIGAGIIYMPIQAGVKGIWVFVASISLSYPAIYWLQDLYLKTLTQTPACDSYAEIITQYLGKNWGRIVRRRLLF</sequence>
<evidence type="ECO:0000256" key="7">
    <source>
        <dbReference type="ARBA" id="ARBA00023136"/>
    </source>
</evidence>
<gene>
    <name evidence="9" type="primary">yhjV_2</name>
    <name evidence="9" type="ORF">NCTC10786_03092</name>
</gene>
<protein>
    <submittedName>
        <fullName evidence="9">Threonine/serine transporter TdcC</fullName>
    </submittedName>
</protein>
<keyword evidence="3" id="KW-1003">Cell membrane</keyword>